<dbReference type="EMBL" id="CP001697">
    <property type="protein sequence ID" value="ACV25402.1"/>
    <property type="molecule type" value="Genomic_DNA"/>
</dbReference>
<gene>
    <name evidence="1" type="ORF">Mefer_1599</name>
</gene>
<reference evidence="1" key="1">
    <citation type="submission" date="2009-08" db="EMBL/GenBank/DDBJ databases">
        <title>Complete sequence of plasmid of Methanocaldococcus fervens AG86.</title>
        <authorList>
            <consortium name="US DOE Joint Genome Institute"/>
            <person name="Lucas S."/>
            <person name="Copeland A."/>
            <person name="Lapidus A."/>
            <person name="Glavina del Rio T."/>
            <person name="Tice H."/>
            <person name="Bruce D."/>
            <person name="Goodwin L."/>
            <person name="Pitluck S."/>
            <person name="Chertkov O."/>
            <person name="Detter J.C."/>
            <person name="Han C."/>
            <person name="Tapia R."/>
            <person name="Larimer F."/>
            <person name="Land M."/>
            <person name="Hauser L."/>
            <person name="Kyrpides N."/>
            <person name="Ovchinnikova G."/>
            <person name="Lupa-Sieprawska M."/>
            <person name="Whitman W.B."/>
        </authorList>
    </citation>
    <scope>NUCLEOTIDE SEQUENCE [LARGE SCALE GENOMIC DNA]</scope>
    <source>
        <strain evidence="1">AG86</strain>
        <plasmid evidence="1">pMEFER01</plasmid>
    </source>
</reference>
<dbReference type="Proteomes" id="UP000001495">
    <property type="component" value="Plasmid pMEFER01"/>
</dbReference>
<dbReference type="KEGG" id="mfe:Mefer_1599"/>
<accession>C7P9P5</accession>
<dbReference type="HOGENOM" id="CLU_2784070_0_0_2"/>
<sequence>MAKKNHAFYAKNLNEEEKAMIDIVKALIGADNKGLLIKGIRALIRERNLENEVERLLEERKKLIKNVA</sequence>
<keyword evidence="1" id="KW-0614">Plasmid</keyword>
<dbReference type="RefSeq" id="WP_012795046.1">
    <property type="nucleotide sequence ID" value="NC_013157.1"/>
</dbReference>
<geneLocation type="plasmid" evidence="1 2">
    <name>pMEFER01</name>
</geneLocation>
<keyword evidence="2" id="KW-1185">Reference proteome</keyword>
<evidence type="ECO:0000313" key="2">
    <source>
        <dbReference type="Proteomes" id="UP000001495"/>
    </source>
</evidence>
<name>C7P9P5_METFA</name>
<dbReference type="GeneID" id="8366307"/>
<dbReference type="AlphaFoldDB" id="C7P9P5"/>
<protein>
    <submittedName>
        <fullName evidence="1">Uncharacterized protein</fullName>
    </submittedName>
</protein>
<proteinExistence type="predicted"/>
<evidence type="ECO:0000313" key="1">
    <source>
        <dbReference type="EMBL" id="ACV25402.1"/>
    </source>
</evidence>
<organism evidence="1 2">
    <name type="scientific">Methanocaldococcus fervens (strain DSM 4213 / JCM 15782 / AG86)</name>
    <name type="common">Methanococcus fervens</name>
    <dbReference type="NCBI Taxonomy" id="573064"/>
    <lineage>
        <taxon>Archaea</taxon>
        <taxon>Methanobacteriati</taxon>
        <taxon>Methanobacteriota</taxon>
        <taxon>Methanomada group</taxon>
        <taxon>Methanococci</taxon>
        <taxon>Methanococcales</taxon>
        <taxon>Methanocaldococcaceae</taxon>
        <taxon>Methanocaldococcus</taxon>
    </lineage>
</organism>